<gene>
    <name evidence="4" type="ORF">FB566_4785</name>
</gene>
<evidence type="ECO:0000259" key="3">
    <source>
        <dbReference type="PROSITE" id="PS50006"/>
    </source>
</evidence>
<sequence length="243" mass="25693">MNTCPNGHEVEEGLDYCEECGARVTGAPATAASAAPPAPRSWSCRQCDTTQSNSRFCEACGEPNPDHPDFAGGLESAPQSPTPEPATDPIRPQQDPEPPAVETVDDSGWLLTAAADRDYFSRIQGFNGPDAGGIQFPVVYPPRRFVLNGQQVFIGRRSRSRGIEPDIDLSGAPMDPGVSHSHAAIVATENGGWALVDVGSANGTYLNGATDPIEPGQPQPLTDGDQIQLGAWTRLTISRQESG</sequence>
<evidence type="ECO:0000313" key="5">
    <source>
        <dbReference type="Proteomes" id="UP000317043"/>
    </source>
</evidence>
<dbReference type="PROSITE" id="PS50006">
    <property type="entry name" value="FHA_DOMAIN"/>
    <property type="match status" value="1"/>
</dbReference>
<dbReference type="InterPro" id="IPR008984">
    <property type="entry name" value="SMAD_FHA_dom_sf"/>
</dbReference>
<dbReference type="Pfam" id="PF00498">
    <property type="entry name" value="FHA"/>
    <property type="match status" value="1"/>
</dbReference>
<feature type="region of interest" description="Disordered" evidence="2">
    <location>
        <begin position="59"/>
        <end position="105"/>
    </location>
</feature>
<dbReference type="OrthoDB" id="5111283at2"/>
<dbReference type="SMART" id="SM00240">
    <property type="entry name" value="FHA"/>
    <property type="match status" value="1"/>
</dbReference>
<dbReference type="InterPro" id="IPR050923">
    <property type="entry name" value="Cell_Proc_Reg/RNA_Proc"/>
</dbReference>
<proteinExistence type="predicted"/>
<evidence type="ECO:0000313" key="4">
    <source>
        <dbReference type="EMBL" id="TQL79184.1"/>
    </source>
</evidence>
<dbReference type="Proteomes" id="UP000317043">
    <property type="component" value="Unassembled WGS sequence"/>
</dbReference>
<evidence type="ECO:0000256" key="1">
    <source>
        <dbReference type="ARBA" id="ARBA00022553"/>
    </source>
</evidence>
<name>A0A543B2Y4_9ACTN</name>
<dbReference type="EMBL" id="VFOW01000001">
    <property type="protein sequence ID" value="TQL79184.1"/>
    <property type="molecule type" value="Genomic_DNA"/>
</dbReference>
<evidence type="ECO:0000256" key="2">
    <source>
        <dbReference type="SAM" id="MobiDB-lite"/>
    </source>
</evidence>
<comment type="caution">
    <text evidence="4">The sequence shown here is derived from an EMBL/GenBank/DDBJ whole genome shotgun (WGS) entry which is preliminary data.</text>
</comment>
<dbReference type="PANTHER" id="PTHR23308">
    <property type="entry name" value="NUCLEAR INHIBITOR OF PROTEIN PHOSPHATASE-1"/>
    <property type="match status" value="1"/>
</dbReference>
<feature type="region of interest" description="Disordered" evidence="2">
    <location>
        <begin position="207"/>
        <end position="228"/>
    </location>
</feature>
<protein>
    <submittedName>
        <fullName evidence="4">PSer/pThr/pTyr-binding forkhead associated (FHA) protein</fullName>
    </submittedName>
</protein>
<dbReference type="RefSeq" id="WP_142044297.1">
    <property type="nucleotide sequence ID" value="NZ_JBHTGS010000002.1"/>
</dbReference>
<keyword evidence="1" id="KW-0597">Phosphoprotein</keyword>
<dbReference type="AlphaFoldDB" id="A0A543B2Y4"/>
<reference evidence="4 5" key="1">
    <citation type="submission" date="2019-06" db="EMBL/GenBank/DDBJ databases">
        <title>Sequencing the genomes of 1000 actinobacteria strains.</title>
        <authorList>
            <person name="Klenk H.-P."/>
        </authorList>
    </citation>
    <scope>NUCLEOTIDE SEQUENCE [LARGE SCALE GENOMIC DNA]</scope>
    <source>
        <strain evidence="4 5">DSM 45928</strain>
    </source>
</reference>
<dbReference type="Gene3D" id="2.60.200.20">
    <property type="match status" value="1"/>
</dbReference>
<keyword evidence="5" id="KW-1185">Reference proteome</keyword>
<dbReference type="InterPro" id="IPR000253">
    <property type="entry name" value="FHA_dom"/>
</dbReference>
<accession>A0A543B2Y4</accession>
<organism evidence="4 5">
    <name type="scientific">Stackebrandtia endophytica</name>
    <dbReference type="NCBI Taxonomy" id="1496996"/>
    <lineage>
        <taxon>Bacteria</taxon>
        <taxon>Bacillati</taxon>
        <taxon>Actinomycetota</taxon>
        <taxon>Actinomycetes</taxon>
        <taxon>Glycomycetales</taxon>
        <taxon>Glycomycetaceae</taxon>
        <taxon>Stackebrandtia</taxon>
    </lineage>
</organism>
<dbReference type="CDD" id="cd00060">
    <property type="entry name" value="FHA"/>
    <property type="match status" value="1"/>
</dbReference>
<dbReference type="InParanoid" id="A0A543B2Y4"/>
<feature type="domain" description="FHA" evidence="3">
    <location>
        <begin position="152"/>
        <end position="211"/>
    </location>
</feature>
<dbReference type="SUPFAM" id="SSF49879">
    <property type="entry name" value="SMAD/FHA domain"/>
    <property type="match status" value="1"/>
</dbReference>